<feature type="domain" description="Flavodoxin-like" evidence="1">
    <location>
        <begin position="251"/>
        <end position="388"/>
    </location>
</feature>
<dbReference type="InterPro" id="IPR016440">
    <property type="entry name" value="Rubredoxin-O_OxRdtase"/>
</dbReference>
<dbReference type="GeneID" id="5142882"/>
<dbReference type="Proteomes" id="UP000000663">
    <property type="component" value="Chromosome"/>
</dbReference>
<dbReference type="GO" id="GO:0046872">
    <property type="term" value="F:metal ion binding"/>
    <property type="evidence" value="ECO:0007669"/>
    <property type="project" value="InterPro"/>
</dbReference>
<evidence type="ECO:0000259" key="1">
    <source>
        <dbReference type="PROSITE" id="PS50902"/>
    </source>
</evidence>
<dbReference type="GO" id="GO:0010181">
    <property type="term" value="F:FMN binding"/>
    <property type="evidence" value="ECO:0007669"/>
    <property type="project" value="InterPro"/>
</dbReference>
<dbReference type="STRING" id="351160.RCIX2263"/>
<dbReference type="InterPro" id="IPR045761">
    <property type="entry name" value="ODP_dom"/>
</dbReference>
<dbReference type="Pfam" id="PF00258">
    <property type="entry name" value="Flavodoxin_1"/>
    <property type="match status" value="1"/>
</dbReference>
<gene>
    <name evidence="2" type="primary">fprA-2</name>
    <name evidence="2" type="ORF">RCIX2263</name>
</gene>
<dbReference type="Gene3D" id="3.60.15.10">
    <property type="entry name" value="Ribonuclease Z/Hydroxyacylglutathione hydrolase-like"/>
    <property type="match status" value="1"/>
</dbReference>
<sequence>MKPYYVAMIEKDVYWVGSRDWNRRMFDALIPLPQGTTYNAYLVVGKNSTALIDTVNPGFHSELCDKINCVGDVSKIDYLIMNHAEPDHASAIPVILDASKQAVLVTSKKGAEMAATYFKVPEERMKIVGDGDSLELGGKTLRFIEAPWLHWPETMFTYLSEDRILFPCDFFGAHTSVGLYDDEVQDLMPLAQRYFGEIMMPFRRMGAKAMEKIKGMDISIIAPSHGPIYRNPQRILEEYRRWTAGETRQKALIVYASMWGATEKMVKAMEETLSSEGIEVRIFNLAIADVGDIARELVDSRAIVLGSPTLIGGMHPLATYATSLVNVLKPPAKYAAFLGSYGWGGGALRQAQEMLHPTKMEIMGAVDIHGPPGDDEIKRVAELGRQLAGKIKGSEATIATSSAVA</sequence>
<evidence type="ECO:0000313" key="2">
    <source>
        <dbReference type="EMBL" id="CAJ37376.1"/>
    </source>
</evidence>
<evidence type="ECO:0000313" key="3">
    <source>
        <dbReference type="Proteomes" id="UP000000663"/>
    </source>
</evidence>
<dbReference type="InterPro" id="IPR001279">
    <property type="entry name" value="Metallo-B-lactamas"/>
</dbReference>
<dbReference type="SMART" id="SM00849">
    <property type="entry name" value="Lactamase_B"/>
    <property type="match status" value="1"/>
</dbReference>
<dbReference type="AlphaFoldDB" id="Q0W2L7"/>
<dbReference type="EC" id="1.-.-.-" evidence="2"/>
<dbReference type="eggNOG" id="arCOG00509">
    <property type="taxonomic scope" value="Archaea"/>
</dbReference>
<dbReference type="InterPro" id="IPR029039">
    <property type="entry name" value="Flavoprotein-like_sf"/>
</dbReference>
<protein>
    <submittedName>
        <fullName evidence="2">F420H2 oxidase</fullName>
        <ecNumber evidence="2">1.-.-.-</ecNumber>
    </submittedName>
</protein>
<dbReference type="PIRSF" id="PIRSF005243">
    <property type="entry name" value="ROO"/>
    <property type="match status" value="1"/>
</dbReference>
<dbReference type="EMBL" id="AM114193">
    <property type="protein sequence ID" value="CAJ37376.1"/>
    <property type="molecule type" value="Genomic_DNA"/>
</dbReference>
<dbReference type="KEGG" id="rci:RCIX2263"/>
<dbReference type="PANTHER" id="PTHR43717">
    <property type="entry name" value="ANAEROBIC NITRIC OXIDE REDUCTASE FLAVORUBREDOXIN"/>
    <property type="match status" value="1"/>
</dbReference>
<dbReference type="OrthoDB" id="6433at2157"/>
<dbReference type="PROSITE" id="PS50902">
    <property type="entry name" value="FLAVODOXIN_LIKE"/>
    <property type="match status" value="1"/>
</dbReference>
<keyword evidence="2" id="KW-0560">Oxidoreductase</keyword>
<accession>Q0W2L7</accession>
<dbReference type="InterPro" id="IPR036866">
    <property type="entry name" value="RibonucZ/Hydroxyglut_hydro"/>
</dbReference>
<dbReference type="Gene3D" id="3.40.50.360">
    <property type="match status" value="1"/>
</dbReference>
<dbReference type="CDD" id="cd07709">
    <property type="entry name" value="flavodiiron_proteins_MBL-fold"/>
    <property type="match status" value="1"/>
</dbReference>
<organism evidence="2 3">
    <name type="scientific">Methanocella arvoryzae (strain DSM 22066 / NBRC 105507 / MRE50)</name>
    <dbReference type="NCBI Taxonomy" id="351160"/>
    <lineage>
        <taxon>Archaea</taxon>
        <taxon>Methanobacteriati</taxon>
        <taxon>Methanobacteriota</taxon>
        <taxon>Stenosarchaea group</taxon>
        <taxon>Methanomicrobia</taxon>
        <taxon>Methanocellales</taxon>
        <taxon>Methanocellaceae</taxon>
        <taxon>Methanocella</taxon>
    </lineage>
</organism>
<dbReference type="RefSeq" id="WP_012035205.1">
    <property type="nucleotide sequence ID" value="NC_009464.1"/>
</dbReference>
<dbReference type="PANTHER" id="PTHR43717:SF1">
    <property type="entry name" value="ANAEROBIC NITRIC OXIDE REDUCTASE FLAVORUBREDOXIN"/>
    <property type="match status" value="1"/>
</dbReference>
<dbReference type="GO" id="GO:0016491">
    <property type="term" value="F:oxidoreductase activity"/>
    <property type="evidence" value="ECO:0007669"/>
    <property type="project" value="UniProtKB-KW"/>
</dbReference>
<dbReference type="SUPFAM" id="SSF52218">
    <property type="entry name" value="Flavoproteins"/>
    <property type="match status" value="1"/>
</dbReference>
<name>Q0W2L7_METAR</name>
<dbReference type="GO" id="GO:0009055">
    <property type="term" value="F:electron transfer activity"/>
    <property type="evidence" value="ECO:0007669"/>
    <property type="project" value="InterPro"/>
</dbReference>
<dbReference type="InterPro" id="IPR008254">
    <property type="entry name" value="Flavodoxin/NO_synth"/>
</dbReference>
<dbReference type="SUPFAM" id="SSF56281">
    <property type="entry name" value="Metallo-hydrolase/oxidoreductase"/>
    <property type="match status" value="1"/>
</dbReference>
<proteinExistence type="predicted"/>
<dbReference type="Pfam" id="PF19583">
    <property type="entry name" value="ODP"/>
    <property type="match status" value="1"/>
</dbReference>
<keyword evidence="3" id="KW-1185">Reference proteome</keyword>
<reference evidence="2 3" key="1">
    <citation type="journal article" date="2006" name="Science">
        <title>Genome of rice cluster I archaea -- the key methane producers in the rice rhizosphere.</title>
        <authorList>
            <person name="Erkel C."/>
            <person name="Kube M."/>
            <person name="Reinhardt R."/>
            <person name="Liesack W."/>
        </authorList>
    </citation>
    <scope>NUCLEOTIDE SEQUENCE [LARGE SCALE GENOMIC DNA]</scope>
    <source>
        <strain evidence="3">DSM 22066 / NBRC 105507 / MRE50</strain>
    </source>
</reference>